<evidence type="ECO:0000256" key="4">
    <source>
        <dbReference type="ARBA" id="ARBA00022763"/>
    </source>
</evidence>
<dbReference type="InterPro" id="IPR018574">
    <property type="entry name" value="Structure-sp_endonuc_su_Slx4"/>
</dbReference>
<evidence type="ECO:0000256" key="3">
    <source>
        <dbReference type="ARBA" id="ARBA00022553"/>
    </source>
</evidence>
<dbReference type="AlphaFoldDB" id="A0A6A5KDW6"/>
<accession>A0A6A5KDW6</accession>
<dbReference type="Pfam" id="PF09494">
    <property type="entry name" value="Slx4"/>
    <property type="match status" value="1"/>
</dbReference>
<feature type="compositionally biased region" description="Low complexity" evidence="10">
    <location>
        <begin position="744"/>
        <end position="754"/>
    </location>
</feature>
<protein>
    <recommendedName>
        <fullName evidence="8 9">Structure-specific endonuclease subunit SLX4</fullName>
    </recommendedName>
</protein>
<proteinExistence type="inferred from homology"/>
<feature type="region of interest" description="Disordered" evidence="10">
    <location>
        <begin position="12"/>
        <end position="66"/>
    </location>
</feature>
<feature type="compositionally biased region" description="Basic and acidic residues" evidence="10">
    <location>
        <begin position="374"/>
        <end position="384"/>
    </location>
</feature>
<evidence type="ECO:0000256" key="9">
    <source>
        <dbReference type="HAMAP-Rule" id="MF_03110"/>
    </source>
</evidence>
<name>A0A6A5KDW6_9PLEO</name>
<dbReference type="EMBL" id="ML975311">
    <property type="protein sequence ID" value="KAF1833846.1"/>
    <property type="molecule type" value="Genomic_DNA"/>
</dbReference>
<feature type="compositionally biased region" description="Basic residues" evidence="10">
    <location>
        <begin position="193"/>
        <end position="204"/>
    </location>
</feature>
<comment type="subcellular location">
    <subcellularLocation>
        <location evidence="1 9">Nucleus</location>
    </subcellularLocation>
</comment>
<evidence type="ECO:0000256" key="6">
    <source>
        <dbReference type="ARBA" id="ARBA00023204"/>
    </source>
</evidence>
<feature type="compositionally biased region" description="Polar residues" evidence="10">
    <location>
        <begin position="725"/>
        <end position="738"/>
    </location>
</feature>
<feature type="compositionally biased region" description="Polar residues" evidence="10">
    <location>
        <begin position="424"/>
        <end position="438"/>
    </location>
</feature>
<keyword evidence="3 9" id="KW-0597">Phosphoprotein</keyword>
<gene>
    <name evidence="9" type="primary">SLX4</name>
    <name evidence="11" type="ORF">BDW02DRAFT_630879</name>
</gene>
<dbReference type="GO" id="GO:0017108">
    <property type="term" value="F:5'-flap endonuclease activity"/>
    <property type="evidence" value="ECO:0007669"/>
    <property type="project" value="InterPro"/>
</dbReference>
<feature type="compositionally biased region" description="Basic residues" evidence="10">
    <location>
        <begin position="136"/>
        <end position="146"/>
    </location>
</feature>
<comment type="subunit">
    <text evidence="9">Forms a heterodimer with SLX1.</text>
</comment>
<comment type="PTM">
    <text evidence="9">Phosphorylated in response to DNA damage.</text>
</comment>
<keyword evidence="5 9" id="KW-0233">DNA recombination</keyword>
<dbReference type="InterPro" id="IPR027784">
    <property type="entry name" value="Slx4_ascomycetes"/>
</dbReference>
<dbReference type="HAMAP" id="MF_03110">
    <property type="entry name" value="Endonuc_su_Slx4"/>
    <property type="match status" value="1"/>
</dbReference>
<evidence type="ECO:0000313" key="12">
    <source>
        <dbReference type="Proteomes" id="UP000800040"/>
    </source>
</evidence>
<feature type="compositionally biased region" description="Low complexity" evidence="10">
    <location>
        <begin position="221"/>
        <end position="237"/>
    </location>
</feature>
<keyword evidence="7 9" id="KW-0539">Nucleus</keyword>
<reference evidence="11" key="1">
    <citation type="submission" date="2020-01" db="EMBL/GenBank/DDBJ databases">
        <authorList>
            <consortium name="DOE Joint Genome Institute"/>
            <person name="Haridas S."/>
            <person name="Albert R."/>
            <person name="Binder M."/>
            <person name="Bloem J."/>
            <person name="Labutti K."/>
            <person name="Salamov A."/>
            <person name="Andreopoulos B."/>
            <person name="Baker S.E."/>
            <person name="Barry K."/>
            <person name="Bills G."/>
            <person name="Bluhm B.H."/>
            <person name="Cannon C."/>
            <person name="Castanera R."/>
            <person name="Culley D.E."/>
            <person name="Daum C."/>
            <person name="Ezra D."/>
            <person name="Gonzalez J.B."/>
            <person name="Henrissat B."/>
            <person name="Kuo A."/>
            <person name="Liang C."/>
            <person name="Lipzen A."/>
            <person name="Lutzoni F."/>
            <person name="Magnuson J."/>
            <person name="Mondo S."/>
            <person name="Nolan M."/>
            <person name="Ohm R."/>
            <person name="Pangilinan J."/>
            <person name="Park H.-J."/>
            <person name="Ramirez L."/>
            <person name="Alfaro M."/>
            <person name="Sun H."/>
            <person name="Tritt A."/>
            <person name="Yoshinaga Y."/>
            <person name="Zwiers L.-H."/>
            <person name="Turgeon B.G."/>
            <person name="Goodwin S.B."/>
            <person name="Spatafora J.W."/>
            <person name="Crous P.W."/>
            <person name="Grigoriev I.V."/>
        </authorList>
    </citation>
    <scope>NUCLEOTIDE SEQUENCE</scope>
    <source>
        <strain evidence="11">P77</strain>
    </source>
</reference>
<keyword evidence="12" id="KW-1185">Reference proteome</keyword>
<evidence type="ECO:0000256" key="2">
    <source>
        <dbReference type="ARBA" id="ARBA00006661"/>
    </source>
</evidence>
<comment type="function">
    <text evidence="9">Regulatory subunit of the SLX1-SLX4 structure-specific endonuclease that resolves DNA secondary structures generated during DNA repair and recombination. Has endonuclease activity towards branched DNA substrates, introducing single-strand cuts in duplex DNA close to junctions with ss-DNA.</text>
</comment>
<keyword evidence="6 9" id="KW-0234">DNA repair</keyword>
<evidence type="ECO:0000256" key="1">
    <source>
        <dbReference type="ARBA" id="ARBA00004123"/>
    </source>
</evidence>
<comment type="similarity">
    <text evidence="2 9">Belongs to the SLX4 family.</text>
</comment>
<feature type="region of interest" description="Disordered" evidence="10">
    <location>
        <begin position="424"/>
        <end position="476"/>
    </location>
</feature>
<dbReference type="Proteomes" id="UP000800040">
    <property type="component" value="Unassembled WGS sequence"/>
</dbReference>
<keyword evidence="4 9" id="KW-0227">DNA damage</keyword>
<feature type="region of interest" description="Disordered" evidence="10">
    <location>
        <begin position="368"/>
        <end position="407"/>
    </location>
</feature>
<dbReference type="GO" id="GO:0006310">
    <property type="term" value="P:DNA recombination"/>
    <property type="evidence" value="ECO:0007669"/>
    <property type="project" value="UniProtKB-UniRule"/>
</dbReference>
<feature type="compositionally biased region" description="Basic and acidic residues" evidence="10">
    <location>
        <begin position="147"/>
        <end position="162"/>
    </location>
</feature>
<feature type="region of interest" description="Disordered" evidence="10">
    <location>
        <begin position="692"/>
        <end position="764"/>
    </location>
</feature>
<dbReference type="GO" id="GO:0006260">
    <property type="term" value="P:DNA replication"/>
    <property type="evidence" value="ECO:0007669"/>
    <property type="project" value="InterPro"/>
</dbReference>
<evidence type="ECO:0000313" key="11">
    <source>
        <dbReference type="EMBL" id="KAF1833846.1"/>
    </source>
</evidence>
<evidence type="ECO:0000256" key="7">
    <source>
        <dbReference type="ARBA" id="ARBA00023242"/>
    </source>
</evidence>
<feature type="compositionally biased region" description="Low complexity" evidence="10">
    <location>
        <begin position="24"/>
        <end position="41"/>
    </location>
</feature>
<feature type="region of interest" description="Disordered" evidence="10">
    <location>
        <begin position="81"/>
        <end position="276"/>
    </location>
</feature>
<dbReference type="OrthoDB" id="5349119at2759"/>
<feature type="region of interest" description="Disordered" evidence="10">
    <location>
        <begin position="628"/>
        <end position="651"/>
    </location>
</feature>
<evidence type="ECO:0000256" key="8">
    <source>
        <dbReference type="ARBA" id="ARBA00029496"/>
    </source>
</evidence>
<dbReference type="GO" id="GO:0006281">
    <property type="term" value="P:DNA repair"/>
    <property type="evidence" value="ECO:0007669"/>
    <property type="project" value="UniProtKB-UniRule"/>
</dbReference>
<evidence type="ECO:0000256" key="10">
    <source>
        <dbReference type="SAM" id="MobiDB-lite"/>
    </source>
</evidence>
<evidence type="ECO:0000256" key="5">
    <source>
        <dbReference type="ARBA" id="ARBA00023172"/>
    </source>
</evidence>
<sequence length="956" mass="104362">MAGHMYEVVVLSSSPPAASPPQAPSSRRVAMPPLSPLAFSPPASPLRPTTGASKPNRRVAPIPEGAVRGFATVGSLVRSEHFTSRLDDGSTESIEIQAAQERRGSLDVTEETTVAIKKPQKRAAKKAAADGLEKKPKPKPRARKPKPKSDKEIADSDDELRRPPLRPTKSPFFNNEETAEPAIETADAPKLTKSGKPRKPRAKKQKVEDVAAEAAAEPKKTSVAKSKSGKAGKTGKAQRAPKSVEAQETVTGDASIWDIPQSPCPEKKSAPKQRLPDPVAEGLELEEAVLRRQNWTPPRNTAIPLPMTHATDKENRTLTQNADGTFTTLVSNFAYAQPPSAQITGKAASSTTELMAATKRRRIELVEILSNRANSRDSSPEKGKAPKKKPRTITDLVTEQYAPKDTQSAENVMTSSFFEPRTTVTNVPFNDTSAAHVNTSRDKPARKRNPANAKAEQPEPKTKSKRASGKAVKPKPVAEKLLSPASALLRLNKQEVLFGTSSQLALDESPTMVRQLQLAIKESEQDAISIDARSMPPPSRWPRLGKVQGKRSLWAASSRDDQGGMLEHTEDVYLPAPDRTQDIPLLMDGTNDAPDALRCLRKETHIPPSDLPSFIDIDDTGPDPSPVVIISSDLPTPPRTISEDSLTIKPMPIDHQGKRLEFEDIANFEQEAPPSNQNADTFVDIEEFDFPPSAQMRTSPAKKFVPPPSVTNGSPTKRRGRKPKSQSAIPDVTTSSTRIPKPLPSKQTSKTKATPSPPPKGSARFIDIDEIMDSEDDALEALSPTPPRVLKHADSTPLPLISLSAPIKKPSKAKAKPPPATPVLLIPQNMLEWSTIKPHIFAKITSHIRSLPPTTNPAQLSWHEKILMYEPIIIDTFTAYLNAQTSIRTYRKATKIQVKAWQKESGKAEEREGEVWAVEKELEPSMVQTWCESLSVCCIWGEGRGRGKNGGRKGLY</sequence>
<organism evidence="11 12">
    <name type="scientific">Decorospora gaudefroyi</name>
    <dbReference type="NCBI Taxonomy" id="184978"/>
    <lineage>
        <taxon>Eukaryota</taxon>
        <taxon>Fungi</taxon>
        <taxon>Dikarya</taxon>
        <taxon>Ascomycota</taxon>
        <taxon>Pezizomycotina</taxon>
        <taxon>Dothideomycetes</taxon>
        <taxon>Pleosporomycetidae</taxon>
        <taxon>Pleosporales</taxon>
        <taxon>Pleosporineae</taxon>
        <taxon>Pleosporaceae</taxon>
        <taxon>Decorospora</taxon>
    </lineage>
</organism>
<dbReference type="GO" id="GO:0033557">
    <property type="term" value="C:Slx1-Slx4 complex"/>
    <property type="evidence" value="ECO:0007669"/>
    <property type="project" value="UniProtKB-UniRule"/>
</dbReference>